<keyword evidence="8" id="KW-0139">CF(1)</keyword>
<dbReference type="Pfam" id="PF00231">
    <property type="entry name" value="ATP-synt"/>
    <property type="match status" value="1"/>
</dbReference>
<evidence type="ECO:0000256" key="3">
    <source>
        <dbReference type="ARBA" id="ARBA00007681"/>
    </source>
</evidence>
<evidence type="ECO:0000256" key="2">
    <source>
        <dbReference type="ARBA" id="ARBA00004170"/>
    </source>
</evidence>
<organism evidence="10 11">
    <name type="scientific">Candidatus Sungbacteria bacterium RIFCSPHIGHO2_01_FULL_47_32</name>
    <dbReference type="NCBI Taxonomy" id="1802264"/>
    <lineage>
        <taxon>Bacteria</taxon>
        <taxon>Candidatus Sungiibacteriota</taxon>
    </lineage>
</organism>
<comment type="caution">
    <text evidence="10">The sequence shown here is derived from an EMBL/GenBank/DDBJ whole genome shotgun (WGS) entry which is preliminary data.</text>
</comment>
<evidence type="ECO:0000256" key="8">
    <source>
        <dbReference type="ARBA" id="ARBA00023196"/>
    </source>
</evidence>
<reference evidence="10 11" key="1">
    <citation type="journal article" date="2016" name="Nat. Commun.">
        <title>Thousands of microbial genomes shed light on interconnected biogeochemical processes in an aquifer system.</title>
        <authorList>
            <person name="Anantharaman K."/>
            <person name="Brown C.T."/>
            <person name="Hug L.A."/>
            <person name="Sharon I."/>
            <person name="Castelle C.J."/>
            <person name="Probst A.J."/>
            <person name="Thomas B.C."/>
            <person name="Singh A."/>
            <person name="Wilkins M.J."/>
            <person name="Karaoz U."/>
            <person name="Brodie E.L."/>
            <person name="Williams K.H."/>
            <person name="Hubbard S.S."/>
            <person name="Banfield J.F."/>
        </authorList>
    </citation>
    <scope>NUCLEOTIDE SEQUENCE [LARGE SCALE GENOMIC DNA]</scope>
</reference>
<evidence type="ECO:0000313" key="10">
    <source>
        <dbReference type="EMBL" id="OGZ94095.1"/>
    </source>
</evidence>
<dbReference type="InterPro" id="IPR000131">
    <property type="entry name" value="ATP_synth_F1_gsu"/>
</dbReference>
<dbReference type="GO" id="GO:0046933">
    <property type="term" value="F:proton-transporting ATP synthase activity, rotational mechanism"/>
    <property type="evidence" value="ECO:0007669"/>
    <property type="project" value="InterPro"/>
</dbReference>
<sequence length="292" mass="33342">MTNNQTIVSEIDLLGSLHVLVETYETIATSSMRRVRNSVLQNRTYHLGLNSLFQEVKRAYRAEMMILTKRRNIPLNISAIRHNGKTIFVLLSANTGLYGDIIQKTFALFLESVQNQHGDIVVVGRVGKALFEDSMPGTPYQYFDFPDDKIELENLKAITEHLKEYEKVVAFYGTFKNFIEQVPTHTDVSGDIPEEKTGPVGKIEYVFEPSIEAVTYFFETEIFASLLEQVFHESRLAKLASRMVLLDRATLNIDTAIKKMSFQRQQVRHRIYNRKQLDQVSGAGLWGSINGK</sequence>
<dbReference type="EMBL" id="MHQC01000044">
    <property type="protein sequence ID" value="OGZ94095.1"/>
    <property type="molecule type" value="Genomic_DNA"/>
</dbReference>
<comment type="subcellular location">
    <subcellularLocation>
        <location evidence="2">Membrane</location>
        <topology evidence="2">Peripheral membrane protein</topology>
    </subcellularLocation>
</comment>
<comment type="similarity">
    <text evidence="3">Belongs to the ATPase gamma chain family.</text>
</comment>
<dbReference type="Gene3D" id="3.40.1380.10">
    <property type="match status" value="1"/>
</dbReference>
<name>A0A1G2K3Y5_9BACT</name>
<keyword evidence="9" id="KW-0066">ATP synthesis</keyword>
<keyword evidence="7" id="KW-0472">Membrane</keyword>
<keyword evidence="6" id="KW-0406">Ion transport</keyword>
<evidence type="ECO:0000256" key="9">
    <source>
        <dbReference type="ARBA" id="ARBA00023310"/>
    </source>
</evidence>
<dbReference type="Proteomes" id="UP000177152">
    <property type="component" value="Unassembled WGS sequence"/>
</dbReference>
<evidence type="ECO:0008006" key="12">
    <source>
        <dbReference type="Google" id="ProtNLM"/>
    </source>
</evidence>
<comment type="function">
    <text evidence="1">Produces ATP from ADP in the presence of a proton gradient across the membrane. The gamma chain is believed to be important in regulating ATPase activity and the flow of protons through the CF(0) complex.</text>
</comment>
<evidence type="ECO:0000256" key="1">
    <source>
        <dbReference type="ARBA" id="ARBA00003456"/>
    </source>
</evidence>
<dbReference type="SUPFAM" id="SSF52943">
    <property type="entry name" value="ATP synthase (F1-ATPase), gamma subunit"/>
    <property type="match status" value="1"/>
</dbReference>
<keyword evidence="4" id="KW-0813">Transport</keyword>
<evidence type="ECO:0000256" key="7">
    <source>
        <dbReference type="ARBA" id="ARBA00023136"/>
    </source>
</evidence>
<evidence type="ECO:0000256" key="4">
    <source>
        <dbReference type="ARBA" id="ARBA00022448"/>
    </source>
</evidence>
<accession>A0A1G2K3Y5</accession>
<dbReference type="AlphaFoldDB" id="A0A1G2K3Y5"/>
<keyword evidence="5" id="KW-0375">Hydrogen ion transport</keyword>
<gene>
    <name evidence="10" type="ORF">A2633_03985</name>
</gene>
<dbReference type="GO" id="GO:0045259">
    <property type="term" value="C:proton-transporting ATP synthase complex"/>
    <property type="evidence" value="ECO:0007669"/>
    <property type="project" value="UniProtKB-KW"/>
</dbReference>
<evidence type="ECO:0000313" key="11">
    <source>
        <dbReference type="Proteomes" id="UP000177152"/>
    </source>
</evidence>
<evidence type="ECO:0000256" key="6">
    <source>
        <dbReference type="ARBA" id="ARBA00023065"/>
    </source>
</evidence>
<dbReference type="InterPro" id="IPR035968">
    <property type="entry name" value="ATP_synth_F1_ATPase_gsu"/>
</dbReference>
<proteinExistence type="inferred from homology"/>
<evidence type="ECO:0000256" key="5">
    <source>
        <dbReference type="ARBA" id="ARBA00022781"/>
    </source>
</evidence>
<protein>
    <recommendedName>
        <fullName evidence="12">ATP synthase gamma chain</fullName>
    </recommendedName>
</protein>